<sequence length="217" mass="23584">MKRTSSERTSSLYKLRNFFWTLGLFIGVSNRAGAQNVDGSSLSQPDSNTSISRNRPAESGLSYRALQSAGLLAALQSDTPFVTFLAPTDQAFNRAALQLGFGSAQALFADRAVLRRILEQHLIPTVIDSSELQPGLTLRTLDFGNHITTRRGQRGRIEFVGTGGQASQLKVSLDYNICGASIILIDGVLIPPDVYLTVLPPPRSPIGASRQQDRRDP</sequence>
<evidence type="ECO:0000256" key="1">
    <source>
        <dbReference type="SAM" id="MobiDB-lite"/>
    </source>
</evidence>
<dbReference type="PROSITE" id="PS50213">
    <property type="entry name" value="FAS1"/>
    <property type="match status" value="1"/>
</dbReference>
<protein>
    <recommendedName>
        <fullName evidence="2">FAS1 domain-containing protein</fullName>
    </recommendedName>
</protein>
<feature type="compositionally biased region" description="Polar residues" evidence="1">
    <location>
        <begin position="37"/>
        <end position="53"/>
    </location>
</feature>
<name>A0A061QN03_9CHLO</name>
<reference evidence="3" key="1">
    <citation type="submission" date="2014-05" db="EMBL/GenBank/DDBJ databases">
        <title>The transcriptome of the halophilic microalga Tetraselmis sp. GSL018 isolated from the Great Salt Lake, Utah.</title>
        <authorList>
            <person name="Jinkerson R.E."/>
            <person name="D'Adamo S."/>
            <person name="Posewitz M.C."/>
        </authorList>
    </citation>
    <scope>NUCLEOTIDE SEQUENCE</scope>
    <source>
        <strain evidence="3">GSL018</strain>
    </source>
</reference>
<organism evidence="3">
    <name type="scientific">Tetraselmis sp. GSL018</name>
    <dbReference type="NCBI Taxonomy" id="582737"/>
    <lineage>
        <taxon>Eukaryota</taxon>
        <taxon>Viridiplantae</taxon>
        <taxon>Chlorophyta</taxon>
        <taxon>core chlorophytes</taxon>
        <taxon>Chlorodendrophyceae</taxon>
        <taxon>Chlorodendrales</taxon>
        <taxon>Chlorodendraceae</taxon>
        <taxon>Tetraselmis</taxon>
    </lineage>
</organism>
<dbReference type="AlphaFoldDB" id="A0A061QN03"/>
<dbReference type="Pfam" id="PF02469">
    <property type="entry name" value="Fasciclin"/>
    <property type="match status" value="1"/>
</dbReference>
<feature type="domain" description="FAS1" evidence="2">
    <location>
        <begin position="46"/>
        <end position="189"/>
    </location>
</feature>
<dbReference type="InterPro" id="IPR000782">
    <property type="entry name" value="FAS1_domain"/>
</dbReference>
<dbReference type="SUPFAM" id="SSF82153">
    <property type="entry name" value="FAS1 domain"/>
    <property type="match status" value="1"/>
</dbReference>
<proteinExistence type="predicted"/>
<feature type="region of interest" description="Disordered" evidence="1">
    <location>
        <begin position="36"/>
        <end position="56"/>
    </location>
</feature>
<accession>A0A061QN03</accession>
<dbReference type="InterPro" id="IPR036378">
    <property type="entry name" value="FAS1_dom_sf"/>
</dbReference>
<evidence type="ECO:0000259" key="2">
    <source>
        <dbReference type="PROSITE" id="PS50213"/>
    </source>
</evidence>
<dbReference type="SMART" id="SM00554">
    <property type="entry name" value="FAS1"/>
    <property type="match status" value="1"/>
</dbReference>
<dbReference type="Gene3D" id="2.30.180.10">
    <property type="entry name" value="FAS1 domain"/>
    <property type="match status" value="1"/>
</dbReference>
<gene>
    <name evidence="3" type="ORF">TSPGSL018_30577</name>
</gene>
<evidence type="ECO:0000313" key="3">
    <source>
        <dbReference type="EMBL" id="JAC59804.1"/>
    </source>
</evidence>
<dbReference type="EMBL" id="GBEZ01027518">
    <property type="protein sequence ID" value="JAC59804.1"/>
    <property type="molecule type" value="Transcribed_RNA"/>
</dbReference>